<protein>
    <submittedName>
        <fullName evidence="1">Uncharacterized protein</fullName>
    </submittedName>
</protein>
<evidence type="ECO:0000313" key="1">
    <source>
        <dbReference type="EMBL" id="AHE40098.1"/>
    </source>
</evidence>
<accession>V9Z7J7</accession>
<proteinExistence type="predicted"/>
<sequence length="1282" mass="130152">MVRGRLRGVSGLMGRAGVAVSRYRCGGGGRRVYGAGVSDEMPLACEAVLPEVDEVLEGALVAQGEPGVRALGLLQDARRALTGTGLVRPAEVAAACVRSAADTLLKLPGAPESVGLQAAAQDLLDAVDALRPPATSATADPGTPPDSAAVESAWDRVAGAATVLRGELERPGGYHRGRARGVIERLTGVPLGAAQEQALDVWGVVYGLASGILHGRAAGPDDAVLLYTELLGAARELLVPLPDRAARVLELAALTQPGAEEAAELARWADPRATDYFFRSGPAPVWWGVLAEHAPHLLMPDPAAGGRWPAAPFLDHVAGADPDAARAWLAAPAGRDPALTRAQQVAAAGRPALDALLGLALRHGDVVGAAAVRAALADTARLRAGGGPEAGTTLRLAARWARTVPRAGRTRDWIIAVEGLLAGAVDAEHAGHLSLRAVAERVAAAATAAKEQAAAGDPAGAEAAMVAAFAQEEKLREQITEEAAARLPDSEAAVLLRELVATAYPDGRGNPAHPDIAMIRAVLAGLLARDVALLPAASRPLVFRGDLTLAHAGDPAAYGGPRLARTLLDLAAADADAGVAVGVLTRAFSRLAGVDARLHDRLLAAHLAARPPAPAAGSSPAPAGAADVDVWWEQALALTPRLVAAQAAPEPARLVSLVLGACPPGHAGELETRVRTALGAPPAAAELEKVLPAGADRVDGTKEPLASWLRVWDWSPLLPARVLAGWEPVLERLRRLKPAGPADPRTVPAPVPLTATTALAVEDLAELAQARGPAAAAAALAAAPDAGDGGYAMVLHRLVAAGPAAWTADVPAVLAALKLPQLGAYYLAAAAVHADRPGAFPGTALTGAVTAALDLRRALNRPTPGPGPGESAAGARGAAVFFADQALFDLLTTVWCTGTTLDEGLEKAALAHLQALADELTRPAAGTAEETEDGSAPVATDVPAATLDVPADGGAPAQAGDSVTALLGSHPQVRALGCLLEYAVHQARARGQMPAEVLQAVAGALPAAAAQDAVATAIGVRLPALHRCAPDFTARHRTALYRIPSQGPAPAASWLRWGPPSPPLLAALDRADLIGALRGAHGLAREAAGHTAAALLADPALLGEPAAWWTQLAGTDGDGVAGVSCLLEAIALAMPRTGVARPLTPAGQARVQAALVLWRAALTAGLPAGALAGAGAFADAAVDDAVWLELMRASAEHSPALSHAELVAERAAAHPGSQDALLLAELLVTHAPGTWTDPAVRGHARTLLDATAALPAAERPAAWQGLRRALVNAGDVAAARHQ</sequence>
<organism evidence="1">
    <name type="scientific">Streptomyces sp. F12</name>
    <dbReference type="NCBI Taxonomy" id="1436084"/>
    <lineage>
        <taxon>Bacteria</taxon>
        <taxon>Bacillati</taxon>
        <taxon>Actinomycetota</taxon>
        <taxon>Actinomycetes</taxon>
        <taxon>Kitasatosporales</taxon>
        <taxon>Streptomycetaceae</taxon>
        <taxon>Streptomyces</taxon>
    </lineage>
</organism>
<name>V9Z7J7_9ACTN</name>
<dbReference type="EMBL" id="KF602051">
    <property type="protein sequence ID" value="AHE40098.1"/>
    <property type="molecule type" value="Genomic_DNA"/>
</dbReference>
<gene>
    <name evidence="1" type="ORF">pFRL6_11c</name>
</gene>
<geneLocation type="plasmid" evidence="1">
    <name>pFRL6</name>
</geneLocation>
<reference evidence="1" key="1">
    <citation type="submission" date="2013-09" db="EMBL/GenBank/DDBJ databases">
        <title>Complete nucleotide sequence of Streptomyces linear plasmid pFRL6.</title>
        <authorList>
            <person name="Chen Z."/>
            <person name="Fang P."/>
            <person name="Qin Z."/>
        </authorList>
    </citation>
    <scope>NUCLEOTIDE SEQUENCE</scope>
    <source>
        <plasmid evidence="1">pFRL6</plasmid>
    </source>
</reference>
<keyword evidence="1" id="KW-0614">Plasmid</keyword>